<dbReference type="InterPro" id="IPR015813">
    <property type="entry name" value="Pyrv/PenolPyrv_kinase-like_dom"/>
</dbReference>
<sequence>MGAQRRRVPGAVSGGARRSLFRAALERSTGPALGTWIKLPAMESVELVALAGFDFVVIDLEHSAMSIETAYRQIGVALLSGVSPLVRIPALDAGVVQRLLDAGAEGIMVPHVDTVEQAEAAAAAVRFPPIGRRGVGSTSRAGAWGAMRRSEYLRYGQEEVVLVAQIESAEAARSAGAIAAVAGVDALLMGAADLATSEGTTEGDPGVVALIADAVAAGTAAGVPVGNAGGATAEAARDAVAGGYRFSLASNDASLLGGAARAAVLAARSVQQSDDDRSTDSRSTT</sequence>
<evidence type="ECO:0000256" key="3">
    <source>
        <dbReference type="ARBA" id="ARBA00023239"/>
    </source>
</evidence>
<evidence type="ECO:0000256" key="1">
    <source>
        <dbReference type="ARBA" id="ARBA00005568"/>
    </source>
</evidence>
<dbReference type="PANTHER" id="PTHR30502">
    <property type="entry name" value="2-KETO-3-DEOXY-L-RHAMNONATE ALDOLASE"/>
    <property type="match status" value="1"/>
</dbReference>
<organism evidence="5 6">
    <name type="scientific">Schumannella soli</name>
    <dbReference type="NCBI Taxonomy" id="2590779"/>
    <lineage>
        <taxon>Bacteria</taxon>
        <taxon>Bacillati</taxon>
        <taxon>Actinomycetota</taxon>
        <taxon>Actinomycetes</taxon>
        <taxon>Micrococcales</taxon>
        <taxon>Microbacteriaceae</taxon>
        <taxon>Schumannella</taxon>
    </lineage>
</organism>
<gene>
    <name evidence="5" type="ORF">FJ657_02425</name>
</gene>
<evidence type="ECO:0000313" key="6">
    <source>
        <dbReference type="Proteomes" id="UP000316252"/>
    </source>
</evidence>
<accession>A0A506XXC6</accession>
<dbReference type="OrthoDB" id="86160at2"/>
<dbReference type="GO" id="GO:0016832">
    <property type="term" value="F:aldehyde-lyase activity"/>
    <property type="evidence" value="ECO:0007669"/>
    <property type="project" value="TreeGrafter"/>
</dbReference>
<keyword evidence="2" id="KW-0479">Metal-binding</keyword>
<proteinExistence type="inferred from homology"/>
<reference evidence="5 6" key="1">
    <citation type="submission" date="2019-06" db="EMBL/GenBank/DDBJ databases">
        <authorList>
            <person name="Li F."/>
        </authorList>
    </citation>
    <scope>NUCLEOTIDE SEQUENCE [LARGE SCALE GENOMIC DNA]</scope>
    <source>
        <strain evidence="5 6">10F1D-1</strain>
    </source>
</reference>
<keyword evidence="3" id="KW-0456">Lyase</keyword>
<feature type="domain" description="HpcH/HpaI aldolase/citrate lyase" evidence="4">
    <location>
        <begin position="34"/>
        <end position="223"/>
    </location>
</feature>
<dbReference type="InterPro" id="IPR040442">
    <property type="entry name" value="Pyrv_kinase-like_dom_sf"/>
</dbReference>
<dbReference type="GO" id="GO:0046872">
    <property type="term" value="F:metal ion binding"/>
    <property type="evidence" value="ECO:0007669"/>
    <property type="project" value="UniProtKB-KW"/>
</dbReference>
<dbReference type="Proteomes" id="UP000316252">
    <property type="component" value="Unassembled WGS sequence"/>
</dbReference>
<evidence type="ECO:0000256" key="2">
    <source>
        <dbReference type="ARBA" id="ARBA00022723"/>
    </source>
</evidence>
<dbReference type="EMBL" id="VHQG01000001">
    <property type="protein sequence ID" value="TPW77554.1"/>
    <property type="molecule type" value="Genomic_DNA"/>
</dbReference>
<dbReference type="InterPro" id="IPR005000">
    <property type="entry name" value="Aldolase/citrate-lyase_domain"/>
</dbReference>
<dbReference type="Pfam" id="PF03328">
    <property type="entry name" value="HpcH_HpaI"/>
    <property type="match status" value="1"/>
</dbReference>
<protein>
    <submittedName>
        <fullName evidence="5">2,4-dihydroxyhept-2-ene-1,7-dioic acid aldolase</fullName>
    </submittedName>
</protein>
<comment type="caution">
    <text evidence="5">The sequence shown here is derived from an EMBL/GenBank/DDBJ whole genome shotgun (WGS) entry which is preliminary data.</text>
</comment>
<dbReference type="AlphaFoldDB" id="A0A506XXC6"/>
<evidence type="ECO:0000313" key="5">
    <source>
        <dbReference type="EMBL" id="TPW77554.1"/>
    </source>
</evidence>
<name>A0A506XXC6_9MICO</name>
<keyword evidence="6" id="KW-1185">Reference proteome</keyword>
<dbReference type="SUPFAM" id="SSF51621">
    <property type="entry name" value="Phosphoenolpyruvate/pyruvate domain"/>
    <property type="match status" value="1"/>
</dbReference>
<dbReference type="InterPro" id="IPR050251">
    <property type="entry name" value="HpcH-HpaI_aldolase"/>
</dbReference>
<dbReference type="GO" id="GO:0005737">
    <property type="term" value="C:cytoplasm"/>
    <property type="evidence" value="ECO:0007669"/>
    <property type="project" value="TreeGrafter"/>
</dbReference>
<comment type="similarity">
    <text evidence="1">Belongs to the HpcH/HpaI aldolase family.</text>
</comment>
<evidence type="ECO:0000259" key="4">
    <source>
        <dbReference type="Pfam" id="PF03328"/>
    </source>
</evidence>
<dbReference type="Gene3D" id="3.20.20.60">
    <property type="entry name" value="Phosphoenolpyruvate-binding domains"/>
    <property type="match status" value="1"/>
</dbReference>
<dbReference type="PANTHER" id="PTHR30502:SF0">
    <property type="entry name" value="PHOSPHOENOLPYRUVATE CARBOXYLASE FAMILY PROTEIN"/>
    <property type="match status" value="1"/>
</dbReference>